<accession>A0A8T2RJF3</accession>
<evidence type="ECO:0000313" key="1">
    <source>
        <dbReference type="EMBL" id="KAH7295847.1"/>
    </source>
</evidence>
<evidence type="ECO:0000313" key="2">
    <source>
        <dbReference type="Proteomes" id="UP000825935"/>
    </source>
</evidence>
<dbReference type="Proteomes" id="UP000825935">
    <property type="component" value="Chromosome 27"/>
</dbReference>
<proteinExistence type="predicted"/>
<reference evidence="1 2" key="1">
    <citation type="submission" date="2021-08" db="EMBL/GenBank/DDBJ databases">
        <title>WGS assembly of Ceratopteris richardii.</title>
        <authorList>
            <person name="Marchant D.B."/>
            <person name="Chen G."/>
            <person name="Jenkins J."/>
            <person name="Shu S."/>
            <person name="Leebens-Mack J."/>
            <person name="Grimwood J."/>
            <person name="Schmutz J."/>
            <person name="Soltis P."/>
            <person name="Soltis D."/>
            <person name="Chen Z.-H."/>
        </authorList>
    </citation>
    <scope>NUCLEOTIDE SEQUENCE [LARGE SCALE GENOMIC DNA]</scope>
    <source>
        <strain evidence="1">Whitten #5841</strain>
        <tissue evidence="1">Leaf</tissue>
    </source>
</reference>
<protein>
    <submittedName>
        <fullName evidence="1">Uncharacterized protein</fullName>
    </submittedName>
</protein>
<dbReference type="EMBL" id="CM035432">
    <property type="protein sequence ID" value="KAH7295847.1"/>
    <property type="molecule type" value="Genomic_DNA"/>
</dbReference>
<keyword evidence="2" id="KW-1185">Reference proteome</keyword>
<name>A0A8T2RJF3_CERRI</name>
<gene>
    <name evidence="1" type="ORF">KP509_27G068300</name>
</gene>
<comment type="caution">
    <text evidence="1">The sequence shown here is derived from an EMBL/GenBank/DDBJ whole genome shotgun (WGS) entry which is preliminary data.</text>
</comment>
<organism evidence="1 2">
    <name type="scientific">Ceratopteris richardii</name>
    <name type="common">Triangle waterfern</name>
    <dbReference type="NCBI Taxonomy" id="49495"/>
    <lineage>
        <taxon>Eukaryota</taxon>
        <taxon>Viridiplantae</taxon>
        <taxon>Streptophyta</taxon>
        <taxon>Embryophyta</taxon>
        <taxon>Tracheophyta</taxon>
        <taxon>Polypodiopsida</taxon>
        <taxon>Polypodiidae</taxon>
        <taxon>Polypodiales</taxon>
        <taxon>Pteridineae</taxon>
        <taxon>Pteridaceae</taxon>
        <taxon>Parkerioideae</taxon>
        <taxon>Ceratopteris</taxon>
    </lineage>
</organism>
<sequence length="138" mass="14935">MEQQKMVDAGIELHICIPIHTADPLFVSAMQQRSKWKNANSIRKQSFADVALSGLPGIQAACPLNSTSKGPTDKDITCSGEISSGINCGGYSLSALRPSSSSSLSSSISDLFTFEDVDSVESVDDRVRPRFRFLSDLY</sequence>
<dbReference type="AlphaFoldDB" id="A0A8T2RJF3"/>